<protein>
    <submittedName>
        <fullName evidence="3">BRCA2, oligonucleotide/oligosaccharide-binding domain 1 protein</fullName>
    </submittedName>
</protein>
<sequence>MFLASTPPKQTQKATVNDYFDSESDCSNHKNNDNALIEKNLIQSYSVESQSNLIGNRYNNINQIEIEKLRGQNSVSQQVIAEKLQQKDFFKFQYFSSEKKQLSPDDQDQSDEEDLQQSKKNSHIFTNKSVLAEKKQEFNNQTDIIRNDFNIDRNISIQGEKELKQQNNNQQSAQNNHLAYQLNSSLIPFAAESEKIRQNQANSQENNQSIKINNIFNQQKQQSIDNNQINSINHLQININNIPLKQQSEEKGIVNITQEGQMIKTQSLLNLVENQKMLIEVKPHLKDFDHQNFDDNILAEEIEIEIDNSNYDRQSISDDEFSQHNQKSNTNVQFQESKSIFKDEEQNGMQISLSEKCRIIDQSSNQSRIGFLNLNNSENSNQQLTYFNNLQESSSESENSRNSFIKRAQQIFNQNNNTKQQPSQVNKSTIDTNNNNYDNGLPDPFQNEKFFQKKKNDLQFQDQAQFSFAKVKKNEGKIAQTNGAILIDQNKRKNLFQNEQINFSVPQKQNQNFQKFTIQFEEFDESSQENSSIQQNQTEKGQKIIEDPSFKNFSIKQELQSNKGTFEKPQLPKKNNQISEHQLKIEQERKKNQPNILQDNFVNGFKISQKVQKNDKFSKFVGLFEDINDEDEYDEQFNNQQSIPDIQIVKQNSFDEGSIALNKTKQQCVVQNDQIGFNFTKPTFSNGFTNSFQSSRVGLDVVNTENQQVNKQQETKNKTNVLHDTFVSGFNISSKIQKDEKFSKFVGLFEDMNDEEDEQDEFLNNKSELEGQVAQINSQNNFNQQIQQNEDIGFTFKKQNSNSNVNFKNTFQSAKVNFEKPSIKNKEDSENLYVKQQQETKNKSNILQDQFVNGFKISSKVQKDEKFSKFVGLFEDMNDEEAEQDSFQEEFNNKKSELEGQAVVQKSSEDSKVEFQSFKSAKVTTNVEFGFTKPKSVQNDQKMLNGFNKANQNIIPTLKEKSNLKNLLEELNQEDGDAQDQYSTNNYDEFFNKQKNENQEEFIGFKTAKNNRKLEVDEKVIEQLTKIFDKNDKNVQQPPQQNQIKEDNKKKEQKSQDYNDFFNTAGDNNNGFFGFKTAKSNKKLEVDEKILKQLTKIYEEDDKKHEKKISPKQNKIDTEEQTNYDDFFSNKTSSDAGGFFGFKTANNKKNLEVNEKLLEQISKHFDSDDTKEQKNANSKIEKQYSDNDEFDDSKKYEDFFSNKSDASFGGFKIAKGNKEIKVDPSKLMQFEQSFSLKDNDSNFSKSSVQGSRVPKRKMNIDDDEEHQQQQLQKEFGNKMLKVDQQNKIKPISGSGMKDSYSFSNGFKNTPQTKSDNKDRFNSNSRFQNSESSFNSGFQKSSKSDVIQEDDGDDDDAFSRFIRQIKKPEPKRSHPKPFRQVKVVDSSKTTPIAKETPNIKSTKIERKANYKRGLLNSEESANSFLFAKDSVEKSGQKSGKSSTLSKKFKPQSIERINESISKDQAKKSKDTLKQGNRYSFIDEEDEDGNTSYKRQLFNSSSKKSNLSSSMKQIQIALNHQYLNNPLIQMKYNYDSQIANSNFIRYDELKPKKNQMEIENDNQTGIIQNMAKDINQCLYYSTMCNCLRNNLDNLLNFQENSFTQRIECFCSLPIPSTEPVEEENAPKKTKEADDVLEYNKNKLQKGFLNYLNFFAKLQQKEKTLEEKWVRNHFRQVVWKLSCYENNLDYCPVNKKLTVENIYYELEYRLYSEVYACKRSILKQIQEQDAVKSLNMVLIVANITKVNQYGCYVLELSDGWYSFFVVVLDHKHVISNDLYQQNNKILQLDLIKRNKIYIGMKMYVNNLAKPSVGNLENMINPKQNILYQNVYEIFYNNIIKAPANSKLGICSNALQKYFPRSLKSIKPCGGDTIQSVDVFIVKKYPLCYEAGNVKVSFCNPKQMEDEGMDGGKQLGFTVLVVDSLSYYDETFKIDEQPWVYINIHSVTHDLYDSLKEGTRIRLYNLKINNRGQQKMKFNYKYQKIVKEILYLETNKKTKIEEMSTFIKAKEDQQSMKKFGLELTENFKFLLEDVQESIFNLQYDKALQESFLQQYKVEMDVIMYIVKIEDGSYFGINQNYSAICISPTNEIRQSTNSVFKKQKPDDEYSLEDAHLYDKLSKNREIKTANQISEKSNQIKPKLQNPEEGKIGVFLNVQLNTIKQSTLSTSNLEKYHFNFTFNTYKKTYSVDNLNAQTLPYSDKYKKQINELNEFLGISSDKFLEVSNYLRNYI</sequence>
<accession>I7MK26</accession>
<name>I7MK26_TETTS</name>
<feature type="compositionally biased region" description="Basic and acidic residues" evidence="1">
    <location>
        <begin position="1164"/>
        <end position="1185"/>
    </location>
</feature>
<dbReference type="InParanoid" id="I7MK26"/>
<dbReference type="Gene3D" id="2.40.50.140">
    <property type="entry name" value="Nucleic acid-binding proteins"/>
    <property type="match status" value="2"/>
</dbReference>
<dbReference type="OrthoDB" id="21095at2759"/>
<feature type="region of interest" description="Disordered" evidence="1">
    <location>
        <begin position="1030"/>
        <end position="1061"/>
    </location>
</feature>
<dbReference type="GeneID" id="7822950"/>
<dbReference type="KEGG" id="tet:TTHERM_00437260"/>
<evidence type="ECO:0000313" key="4">
    <source>
        <dbReference type="Proteomes" id="UP000009168"/>
    </source>
</evidence>
<feature type="compositionally biased region" description="Basic and acidic residues" evidence="1">
    <location>
        <begin position="1044"/>
        <end position="1057"/>
    </location>
</feature>
<feature type="region of interest" description="Disordered" evidence="1">
    <location>
        <begin position="1289"/>
        <end position="1395"/>
    </location>
</feature>
<dbReference type="InterPro" id="IPR012340">
    <property type="entry name" value="NA-bd_OB-fold"/>
</dbReference>
<evidence type="ECO:0000256" key="1">
    <source>
        <dbReference type="SAM" id="MobiDB-lite"/>
    </source>
</evidence>
<dbReference type="InterPro" id="IPR036315">
    <property type="entry name" value="BRCA2_hlx_sf"/>
</dbReference>
<dbReference type="Pfam" id="PF09103">
    <property type="entry name" value="BRCA-2_OB1"/>
    <property type="match status" value="1"/>
</dbReference>
<feature type="compositionally biased region" description="Polar residues" evidence="1">
    <location>
        <begin position="1321"/>
        <end position="1344"/>
    </location>
</feature>
<feature type="region of interest" description="Disordered" evidence="1">
    <location>
        <begin position="1239"/>
        <end position="1270"/>
    </location>
</feature>
<dbReference type="InterPro" id="IPR015525">
    <property type="entry name" value="BRCA2"/>
</dbReference>
<reference evidence="4" key="1">
    <citation type="journal article" date="2006" name="PLoS Biol.">
        <title>Macronuclear genome sequence of the ciliate Tetrahymena thermophila, a model eukaryote.</title>
        <authorList>
            <person name="Eisen J.A."/>
            <person name="Coyne R.S."/>
            <person name="Wu M."/>
            <person name="Wu D."/>
            <person name="Thiagarajan M."/>
            <person name="Wortman J.R."/>
            <person name="Badger J.H."/>
            <person name="Ren Q."/>
            <person name="Amedeo P."/>
            <person name="Jones K.M."/>
            <person name="Tallon L.J."/>
            <person name="Delcher A.L."/>
            <person name="Salzberg S.L."/>
            <person name="Silva J.C."/>
            <person name="Haas B.J."/>
            <person name="Majoros W.H."/>
            <person name="Farzad M."/>
            <person name="Carlton J.M."/>
            <person name="Smith R.K. Jr."/>
            <person name="Garg J."/>
            <person name="Pearlman R.E."/>
            <person name="Karrer K.M."/>
            <person name="Sun L."/>
            <person name="Manning G."/>
            <person name="Elde N.C."/>
            <person name="Turkewitz A.P."/>
            <person name="Asai D.J."/>
            <person name="Wilkes D.E."/>
            <person name="Wang Y."/>
            <person name="Cai H."/>
            <person name="Collins K."/>
            <person name="Stewart B.A."/>
            <person name="Lee S.R."/>
            <person name="Wilamowska K."/>
            <person name="Weinberg Z."/>
            <person name="Ruzzo W.L."/>
            <person name="Wloga D."/>
            <person name="Gaertig J."/>
            <person name="Frankel J."/>
            <person name="Tsao C.-C."/>
            <person name="Gorovsky M.A."/>
            <person name="Keeling P.J."/>
            <person name="Waller R.F."/>
            <person name="Patron N.J."/>
            <person name="Cherry J.M."/>
            <person name="Stover N.A."/>
            <person name="Krieger C.J."/>
            <person name="del Toro C."/>
            <person name="Ryder H.F."/>
            <person name="Williamson S.C."/>
            <person name="Barbeau R.A."/>
            <person name="Hamilton E.P."/>
            <person name="Orias E."/>
        </authorList>
    </citation>
    <scope>NUCLEOTIDE SEQUENCE [LARGE SCALE GENOMIC DNA]</scope>
    <source>
        <strain evidence="4">SB210</strain>
    </source>
</reference>
<organism evidence="3 4">
    <name type="scientific">Tetrahymena thermophila (strain SB210)</name>
    <dbReference type="NCBI Taxonomy" id="312017"/>
    <lineage>
        <taxon>Eukaryota</taxon>
        <taxon>Sar</taxon>
        <taxon>Alveolata</taxon>
        <taxon>Ciliophora</taxon>
        <taxon>Intramacronucleata</taxon>
        <taxon>Oligohymenophorea</taxon>
        <taxon>Hymenostomatida</taxon>
        <taxon>Tetrahymenina</taxon>
        <taxon>Tetrahymenidae</taxon>
        <taxon>Tetrahymena</taxon>
    </lineage>
</organism>
<evidence type="ECO:0000313" key="3">
    <source>
        <dbReference type="EMBL" id="EAR97477.1"/>
    </source>
</evidence>
<dbReference type="HOGENOM" id="CLU_230929_0_0_1"/>
<feature type="compositionally biased region" description="Acidic residues" evidence="1">
    <location>
        <begin position="105"/>
        <end position="115"/>
    </location>
</feature>
<keyword evidence="4" id="KW-1185">Reference proteome</keyword>
<feature type="compositionally biased region" description="Polar residues" evidence="1">
    <location>
        <begin position="1034"/>
        <end position="1043"/>
    </location>
</feature>
<evidence type="ECO:0000259" key="2">
    <source>
        <dbReference type="Pfam" id="PF09103"/>
    </source>
</evidence>
<feature type="compositionally biased region" description="Acidic residues" evidence="1">
    <location>
        <begin position="1346"/>
        <end position="1355"/>
    </location>
</feature>
<dbReference type="EMBL" id="GG662663">
    <property type="protein sequence ID" value="EAR97477.1"/>
    <property type="molecule type" value="Genomic_DNA"/>
</dbReference>
<dbReference type="PANTHER" id="PTHR11289:SF0">
    <property type="entry name" value="BREAST CANCER TYPE 2 SUSCEPTIBILITY PROTEIN"/>
    <property type="match status" value="1"/>
</dbReference>
<dbReference type="InterPro" id="IPR015187">
    <property type="entry name" value="BRCA2_OB_1"/>
</dbReference>
<feature type="region of interest" description="Disordered" evidence="1">
    <location>
        <begin position="100"/>
        <end position="122"/>
    </location>
</feature>
<dbReference type="Proteomes" id="UP000009168">
    <property type="component" value="Unassembled WGS sequence"/>
</dbReference>
<dbReference type="RefSeq" id="XP_001017722.1">
    <property type="nucleotide sequence ID" value="XM_001017722.1"/>
</dbReference>
<feature type="domain" description="BRCA2 OB1" evidence="2">
    <location>
        <begin position="1717"/>
        <end position="1847"/>
    </location>
</feature>
<gene>
    <name evidence="3" type="ORF">TTHERM_00437260</name>
</gene>
<proteinExistence type="predicted"/>
<dbReference type="eggNOG" id="KOG4751">
    <property type="taxonomic scope" value="Eukaryota"/>
</dbReference>
<feature type="region of interest" description="Disordered" evidence="1">
    <location>
        <begin position="1164"/>
        <end position="1188"/>
    </location>
</feature>
<dbReference type="PANTHER" id="PTHR11289">
    <property type="entry name" value="BREAST CANCER TYPE 2 SUSCEPTIBILITY PROTEIN BRCA2"/>
    <property type="match status" value="1"/>
</dbReference>
<dbReference type="GO" id="GO:0000724">
    <property type="term" value="P:double-strand break repair via homologous recombination"/>
    <property type="evidence" value="ECO:0007669"/>
    <property type="project" value="InterPro"/>
</dbReference>
<feature type="compositionally biased region" description="Polar residues" evidence="1">
    <location>
        <begin position="1239"/>
        <end position="1250"/>
    </location>
</feature>
<dbReference type="STRING" id="312017.I7MK26"/>
<dbReference type="SUPFAM" id="SSF50249">
    <property type="entry name" value="Nucleic acid-binding proteins"/>
    <property type="match status" value="2"/>
</dbReference>
<dbReference type="SUPFAM" id="SSF81872">
    <property type="entry name" value="BRCA2 helical domain"/>
    <property type="match status" value="1"/>
</dbReference>
<dbReference type="GO" id="GO:0006355">
    <property type="term" value="P:regulation of DNA-templated transcription"/>
    <property type="evidence" value="ECO:0007669"/>
    <property type="project" value="TreeGrafter"/>
</dbReference>
<feature type="region of interest" description="Disordered" evidence="1">
    <location>
        <begin position="414"/>
        <end position="436"/>
    </location>
</feature>
<feature type="compositionally biased region" description="Polar residues" evidence="1">
    <location>
        <begin position="1300"/>
        <end position="1313"/>
    </location>
</feature>